<evidence type="ECO:0000313" key="2">
    <source>
        <dbReference type="EMBL" id="TCP13522.1"/>
    </source>
</evidence>
<name>A0A4R2N1S7_9PAST</name>
<protein>
    <submittedName>
        <fullName evidence="2">Integrase-like protein</fullName>
    </submittedName>
</protein>
<sequence length="153" mass="18344">MATKPYEKWLTDVTEFKALDGKKCYLSSILILDRFNNEIIAYKMGQNPNFQQIQEMLQQAFRKLPKNANPILPSDQGWQYQMQCYQCYQCFLKSNSIQQNMSRKGNCLDNATMESFFGRLKTKCFYKYKFEKTEQAIHDYIRYYNEKRIQSVK</sequence>
<dbReference type="InterPro" id="IPR012337">
    <property type="entry name" value="RNaseH-like_sf"/>
</dbReference>
<gene>
    <name evidence="2" type="ORF">EV697_102409</name>
</gene>
<evidence type="ECO:0000259" key="1">
    <source>
        <dbReference type="PROSITE" id="PS50994"/>
    </source>
</evidence>
<accession>A0A4R2N1S7</accession>
<proteinExistence type="predicted"/>
<evidence type="ECO:0000313" key="3">
    <source>
        <dbReference type="Proteomes" id="UP000294841"/>
    </source>
</evidence>
<dbReference type="AlphaFoldDB" id="A0A4R2N1S7"/>
<dbReference type="Pfam" id="PF13333">
    <property type="entry name" value="rve_2"/>
    <property type="match status" value="1"/>
</dbReference>
<dbReference type="PANTHER" id="PTHR46889">
    <property type="entry name" value="TRANSPOSASE INSF FOR INSERTION SEQUENCE IS3B-RELATED"/>
    <property type="match status" value="1"/>
</dbReference>
<organism evidence="2 3">
    <name type="scientific">Bisgaardia hudsonensis</name>
    <dbReference type="NCBI Taxonomy" id="109472"/>
    <lineage>
        <taxon>Bacteria</taxon>
        <taxon>Pseudomonadati</taxon>
        <taxon>Pseudomonadota</taxon>
        <taxon>Gammaproteobacteria</taxon>
        <taxon>Pasteurellales</taxon>
        <taxon>Pasteurellaceae</taxon>
        <taxon>Bisgaardia</taxon>
    </lineage>
</organism>
<dbReference type="Proteomes" id="UP000294841">
    <property type="component" value="Unassembled WGS sequence"/>
</dbReference>
<comment type="caution">
    <text evidence="2">The sequence shown here is derived from an EMBL/GenBank/DDBJ whole genome shotgun (WGS) entry which is preliminary data.</text>
</comment>
<dbReference type="InterPro" id="IPR050900">
    <property type="entry name" value="Transposase_IS3/IS150/IS904"/>
</dbReference>
<keyword evidence="3" id="KW-1185">Reference proteome</keyword>
<dbReference type="PROSITE" id="PS50994">
    <property type="entry name" value="INTEGRASE"/>
    <property type="match status" value="1"/>
</dbReference>
<dbReference type="Gene3D" id="3.30.420.10">
    <property type="entry name" value="Ribonuclease H-like superfamily/Ribonuclease H"/>
    <property type="match status" value="1"/>
</dbReference>
<reference evidence="2 3" key="1">
    <citation type="submission" date="2019-03" db="EMBL/GenBank/DDBJ databases">
        <title>Genomic Encyclopedia of Type Strains, Phase IV (KMG-IV): sequencing the most valuable type-strain genomes for metagenomic binning, comparative biology and taxonomic classification.</title>
        <authorList>
            <person name="Goeker M."/>
        </authorList>
    </citation>
    <scope>NUCLEOTIDE SEQUENCE [LARGE SCALE GENOMIC DNA]</scope>
    <source>
        <strain evidence="2 3">DSM 28231</strain>
    </source>
</reference>
<dbReference type="Pfam" id="PF00665">
    <property type="entry name" value="rve"/>
    <property type="match status" value="1"/>
</dbReference>
<dbReference type="EMBL" id="SLXI01000002">
    <property type="protein sequence ID" value="TCP13522.1"/>
    <property type="molecule type" value="Genomic_DNA"/>
</dbReference>
<dbReference type="InterPro" id="IPR001584">
    <property type="entry name" value="Integrase_cat-core"/>
</dbReference>
<dbReference type="InterPro" id="IPR036397">
    <property type="entry name" value="RNaseH_sf"/>
</dbReference>
<dbReference type="PANTHER" id="PTHR46889:SF5">
    <property type="entry name" value="INTEGRASE PROTEIN"/>
    <property type="match status" value="1"/>
</dbReference>
<dbReference type="GO" id="GO:0003676">
    <property type="term" value="F:nucleic acid binding"/>
    <property type="evidence" value="ECO:0007669"/>
    <property type="project" value="InterPro"/>
</dbReference>
<feature type="domain" description="Integrase catalytic" evidence="1">
    <location>
        <begin position="1"/>
        <end position="153"/>
    </location>
</feature>
<dbReference type="GO" id="GO:0015074">
    <property type="term" value="P:DNA integration"/>
    <property type="evidence" value="ECO:0007669"/>
    <property type="project" value="InterPro"/>
</dbReference>
<dbReference type="SUPFAM" id="SSF53098">
    <property type="entry name" value="Ribonuclease H-like"/>
    <property type="match status" value="1"/>
</dbReference>